<dbReference type="InterPro" id="IPR024079">
    <property type="entry name" value="MetalloPept_cat_dom_sf"/>
</dbReference>
<dbReference type="GO" id="GO:0008237">
    <property type="term" value="F:metallopeptidase activity"/>
    <property type="evidence" value="ECO:0007669"/>
    <property type="project" value="UniProtKB-KW"/>
</dbReference>
<dbReference type="Gene3D" id="3.40.390.10">
    <property type="entry name" value="Collagenase (Catalytic Domain)"/>
    <property type="match status" value="1"/>
</dbReference>
<dbReference type="OrthoDB" id="981600at2"/>
<keyword evidence="9" id="KW-1185">Reference proteome</keyword>
<dbReference type="SUPFAM" id="SSF55486">
    <property type="entry name" value="Metalloproteases ('zincins'), catalytic domain"/>
    <property type="match status" value="1"/>
</dbReference>
<accession>A0A2V3PLT8</accession>
<evidence type="ECO:0000256" key="4">
    <source>
        <dbReference type="ARBA" id="ARBA00022801"/>
    </source>
</evidence>
<dbReference type="CDD" id="cd11375">
    <property type="entry name" value="Peptidase_M54"/>
    <property type="match status" value="1"/>
</dbReference>
<evidence type="ECO:0000256" key="7">
    <source>
        <dbReference type="SAM" id="SignalP"/>
    </source>
</evidence>
<dbReference type="GO" id="GO:0046872">
    <property type="term" value="F:metal ion binding"/>
    <property type="evidence" value="ECO:0007669"/>
    <property type="project" value="UniProtKB-KW"/>
</dbReference>
<evidence type="ECO:0000256" key="6">
    <source>
        <dbReference type="ARBA" id="ARBA00023049"/>
    </source>
</evidence>
<dbReference type="PANTHER" id="PTHR15910">
    <property type="entry name" value="ARCHAEMETZINCIN"/>
    <property type="match status" value="1"/>
</dbReference>
<dbReference type="RefSeq" id="WP_110312048.1">
    <property type="nucleotide sequence ID" value="NZ_QICL01000029.1"/>
</dbReference>
<dbReference type="AlphaFoldDB" id="A0A2V3PLT8"/>
<organism evidence="8 9">
    <name type="scientific">Dysgonomonas alginatilytica</name>
    <dbReference type="NCBI Taxonomy" id="1605892"/>
    <lineage>
        <taxon>Bacteria</taxon>
        <taxon>Pseudomonadati</taxon>
        <taxon>Bacteroidota</taxon>
        <taxon>Bacteroidia</taxon>
        <taxon>Bacteroidales</taxon>
        <taxon>Dysgonomonadaceae</taxon>
        <taxon>Dysgonomonas</taxon>
    </lineage>
</organism>
<reference evidence="8 9" key="1">
    <citation type="submission" date="2018-03" db="EMBL/GenBank/DDBJ databases">
        <title>Genomic Encyclopedia of Archaeal and Bacterial Type Strains, Phase II (KMG-II): from individual species to whole genera.</title>
        <authorList>
            <person name="Goeker M."/>
        </authorList>
    </citation>
    <scope>NUCLEOTIDE SEQUENCE [LARGE SCALE GENOMIC DNA]</scope>
    <source>
        <strain evidence="8 9">DSM 100214</strain>
    </source>
</reference>
<proteinExistence type="predicted"/>
<evidence type="ECO:0000256" key="5">
    <source>
        <dbReference type="ARBA" id="ARBA00022833"/>
    </source>
</evidence>
<evidence type="ECO:0000313" key="8">
    <source>
        <dbReference type="EMBL" id="PXV60234.1"/>
    </source>
</evidence>
<keyword evidence="4" id="KW-0378">Hydrolase</keyword>
<keyword evidence="7" id="KW-0732">Signal</keyword>
<dbReference type="InterPro" id="IPR012962">
    <property type="entry name" value="Pept_M54_archaemetzincn"/>
</dbReference>
<evidence type="ECO:0000256" key="2">
    <source>
        <dbReference type="ARBA" id="ARBA00022670"/>
    </source>
</evidence>
<comment type="caution">
    <text evidence="8">The sequence shown here is derived from an EMBL/GenBank/DDBJ whole genome shotgun (WGS) entry which is preliminary data.</text>
</comment>
<keyword evidence="2" id="KW-0645">Protease</keyword>
<feature type="chain" id="PRO_5016117408" evidence="7">
    <location>
        <begin position="19"/>
        <end position="214"/>
    </location>
</feature>
<evidence type="ECO:0000256" key="1">
    <source>
        <dbReference type="ARBA" id="ARBA00001947"/>
    </source>
</evidence>
<dbReference type="EMBL" id="QICL01000029">
    <property type="protein sequence ID" value="PXV60234.1"/>
    <property type="molecule type" value="Genomic_DNA"/>
</dbReference>
<dbReference type="Pfam" id="PF07998">
    <property type="entry name" value="Peptidase_M54"/>
    <property type="match status" value="1"/>
</dbReference>
<keyword evidence="3" id="KW-0479">Metal-binding</keyword>
<keyword evidence="6" id="KW-0482">Metalloprotease</keyword>
<comment type="cofactor">
    <cofactor evidence="1">
        <name>Zn(2+)</name>
        <dbReference type="ChEBI" id="CHEBI:29105"/>
    </cofactor>
</comment>
<dbReference type="GO" id="GO:0006508">
    <property type="term" value="P:proteolysis"/>
    <property type="evidence" value="ECO:0007669"/>
    <property type="project" value="UniProtKB-KW"/>
</dbReference>
<evidence type="ECO:0000313" key="9">
    <source>
        <dbReference type="Proteomes" id="UP000247973"/>
    </source>
</evidence>
<keyword evidence="5" id="KW-0862">Zinc</keyword>
<feature type="signal peptide" evidence="7">
    <location>
        <begin position="1"/>
        <end position="18"/>
    </location>
</feature>
<gene>
    <name evidence="8" type="ORF">CLV62_12910</name>
</gene>
<dbReference type="PANTHER" id="PTHR15910:SF1">
    <property type="entry name" value="ARCHAEMETZINCIN-2"/>
    <property type="match status" value="1"/>
</dbReference>
<dbReference type="Proteomes" id="UP000247973">
    <property type="component" value="Unassembled WGS sequence"/>
</dbReference>
<name>A0A2V3PLT8_9BACT</name>
<evidence type="ECO:0000256" key="3">
    <source>
        <dbReference type="ARBA" id="ARBA00022723"/>
    </source>
</evidence>
<dbReference type="PROSITE" id="PS51257">
    <property type="entry name" value="PROKAR_LIPOPROTEIN"/>
    <property type="match status" value="1"/>
</dbReference>
<sequence length="214" mass="23916">MKINCFLFFFICLFGAFACGGNNQGVSEEQITVEKNKTILIQPLGDFPVSLANSVCAKIKKINPYTIIGDPIALPQSAYYTPRKRYRADSLLNYLYKKVDNGDVIVLGLTYKDISTTKGNYSDYGVMGLARCPGNTCVVSTYRLSGKNMESQQLKSQLFKIAIHELGHTMGLPHCDKDSTCYMRDAKGGNPTDELTGFCWSCKPYLRKKGWKLE</sequence>
<protein>
    <submittedName>
        <fullName evidence="8">Archaemetzincin</fullName>
    </submittedName>
</protein>